<evidence type="ECO:0000313" key="6">
    <source>
        <dbReference type="EMBL" id="KAK7075561.1"/>
    </source>
</evidence>
<evidence type="ECO:0000256" key="3">
    <source>
        <dbReference type="ARBA" id="ARBA00022525"/>
    </source>
</evidence>
<accession>A0AAN9A0C3</accession>
<feature type="non-terminal residue" evidence="6">
    <location>
        <position position="120"/>
    </location>
</feature>
<evidence type="ECO:0000256" key="1">
    <source>
        <dbReference type="ARBA" id="ARBA00004613"/>
    </source>
</evidence>
<gene>
    <name evidence="6" type="ORF">SK128_003447</name>
</gene>
<reference evidence="6 7" key="1">
    <citation type="submission" date="2023-11" db="EMBL/GenBank/DDBJ databases">
        <title>Halocaridina rubra genome assembly.</title>
        <authorList>
            <person name="Smith C."/>
        </authorList>
    </citation>
    <scope>NUCLEOTIDE SEQUENCE [LARGE SCALE GENOMIC DNA]</scope>
    <source>
        <strain evidence="6">EP-1</strain>
        <tissue evidence="6">Whole</tissue>
    </source>
</reference>
<organism evidence="6 7">
    <name type="scientific">Halocaridina rubra</name>
    <name type="common">Hawaiian red shrimp</name>
    <dbReference type="NCBI Taxonomy" id="373956"/>
    <lineage>
        <taxon>Eukaryota</taxon>
        <taxon>Metazoa</taxon>
        <taxon>Ecdysozoa</taxon>
        <taxon>Arthropoda</taxon>
        <taxon>Crustacea</taxon>
        <taxon>Multicrustacea</taxon>
        <taxon>Malacostraca</taxon>
        <taxon>Eumalacostraca</taxon>
        <taxon>Eucarida</taxon>
        <taxon>Decapoda</taxon>
        <taxon>Pleocyemata</taxon>
        <taxon>Caridea</taxon>
        <taxon>Atyoidea</taxon>
        <taxon>Atyidae</taxon>
        <taxon>Halocaridina</taxon>
    </lineage>
</organism>
<dbReference type="AlphaFoldDB" id="A0AAN9A0C3"/>
<comment type="caution">
    <text evidence="6">The sequence shown here is derived from an EMBL/GenBank/DDBJ whole genome shotgun (WGS) entry which is preliminary data.</text>
</comment>
<keyword evidence="7" id="KW-1185">Reference proteome</keyword>
<proteinExistence type="inferred from homology"/>
<evidence type="ECO:0000313" key="7">
    <source>
        <dbReference type="Proteomes" id="UP001381693"/>
    </source>
</evidence>
<sequence>MHISPKEDSSVKYYKPSAVKKADVHRRKRSAPMYYDYAVIPSHGPMPWAMNFQPTIGPLADEEVDDSEVDSLQEVNKRDRNFLRFGRDRNFLRFGKRDAADAQTSGSNLVMVSPVQYPRF</sequence>
<keyword evidence="4" id="KW-0027">Amidation</keyword>
<name>A0AAN9A0C3_HALRR</name>
<keyword evidence="5" id="KW-0527">Neuropeptide</keyword>
<keyword evidence="3" id="KW-0964">Secreted</keyword>
<dbReference type="GO" id="GO:0005576">
    <property type="term" value="C:extracellular region"/>
    <property type="evidence" value="ECO:0007669"/>
    <property type="project" value="UniProtKB-SubCell"/>
</dbReference>
<dbReference type="GO" id="GO:0007218">
    <property type="term" value="P:neuropeptide signaling pathway"/>
    <property type="evidence" value="ECO:0007669"/>
    <property type="project" value="UniProtKB-KW"/>
</dbReference>
<dbReference type="EMBL" id="JAXCGZ010010423">
    <property type="protein sequence ID" value="KAK7075561.1"/>
    <property type="molecule type" value="Genomic_DNA"/>
</dbReference>
<dbReference type="InterPro" id="IPR002544">
    <property type="entry name" value="FMRFamid-related_peptide-like"/>
</dbReference>
<evidence type="ECO:0000256" key="4">
    <source>
        <dbReference type="ARBA" id="ARBA00022815"/>
    </source>
</evidence>
<evidence type="ECO:0000256" key="5">
    <source>
        <dbReference type="ARBA" id="ARBA00023320"/>
    </source>
</evidence>
<comment type="similarity">
    <text evidence="2">Belongs to the FARP (FMRFamide related peptide) family.</text>
</comment>
<dbReference type="Pfam" id="PF01581">
    <property type="entry name" value="FARP"/>
    <property type="match status" value="1"/>
</dbReference>
<dbReference type="Proteomes" id="UP001381693">
    <property type="component" value="Unassembled WGS sequence"/>
</dbReference>
<comment type="subcellular location">
    <subcellularLocation>
        <location evidence="1">Secreted</location>
    </subcellularLocation>
</comment>
<protein>
    <submittedName>
        <fullName evidence="6">Uncharacterized protein</fullName>
    </submittedName>
</protein>
<evidence type="ECO:0000256" key="2">
    <source>
        <dbReference type="ARBA" id="ARBA00006356"/>
    </source>
</evidence>